<reference evidence="1" key="1">
    <citation type="journal article" date="2023" name="Plant J.">
        <title>Genome sequences and population genomics provide insights into the demographic history, inbreeding, and mutation load of two 'living fossil' tree species of Dipteronia.</title>
        <authorList>
            <person name="Feng Y."/>
            <person name="Comes H.P."/>
            <person name="Chen J."/>
            <person name="Zhu S."/>
            <person name="Lu R."/>
            <person name="Zhang X."/>
            <person name="Li P."/>
            <person name="Qiu J."/>
            <person name="Olsen K.M."/>
            <person name="Qiu Y."/>
        </authorList>
    </citation>
    <scope>NUCLEOTIDE SEQUENCE</scope>
    <source>
        <strain evidence="1">NBL</strain>
    </source>
</reference>
<evidence type="ECO:0000313" key="2">
    <source>
        <dbReference type="Proteomes" id="UP001281410"/>
    </source>
</evidence>
<protein>
    <submittedName>
        <fullName evidence="1">Uncharacterized protein</fullName>
    </submittedName>
</protein>
<dbReference type="AlphaFoldDB" id="A0AAE0B403"/>
<dbReference type="Proteomes" id="UP001281410">
    <property type="component" value="Unassembled WGS sequence"/>
</dbReference>
<keyword evidence="2" id="KW-1185">Reference proteome</keyword>
<organism evidence="1 2">
    <name type="scientific">Dipteronia sinensis</name>
    <dbReference type="NCBI Taxonomy" id="43782"/>
    <lineage>
        <taxon>Eukaryota</taxon>
        <taxon>Viridiplantae</taxon>
        <taxon>Streptophyta</taxon>
        <taxon>Embryophyta</taxon>
        <taxon>Tracheophyta</taxon>
        <taxon>Spermatophyta</taxon>
        <taxon>Magnoliopsida</taxon>
        <taxon>eudicotyledons</taxon>
        <taxon>Gunneridae</taxon>
        <taxon>Pentapetalae</taxon>
        <taxon>rosids</taxon>
        <taxon>malvids</taxon>
        <taxon>Sapindales</taxon>
        <taxon>Sapindaceae</taxon>
        <taxon>Hippocastanoideae</taxon>
        <taxon>Acereae</taxon>
        <taxon>Dipteronia</taxon>
    </lineage>
</organism>
<evidence type="ECO:0000313" key="1">
    <source>
        <dbReference type="EMBL" id="KAK3228724.1"/>
    </source>
</evidence>
<name>A0AAE0B403_9ROSI</name>
<sequence>MTVFLWVPRFICHRAIIYGFARIFHQSAYFIQECLLLMLGARMHICFHLLLRTVRNMLTVACLMAFPVKCLDWLSQQVVFPALSFSFARCRHGSPLEFLLCYPWTEMKEEVKGKRKS</sequence>
<gene>
    <name evidence="1" type="ORF">Dsin_000605</name>
</gene>
<proteinExistence type="predicted"/>
<dbReference type="EMBL" id="JANJYJ010000001">
    <property type="protein sequence ID" value="KAK3228724.1"/>
    <property type="molecule type" value="Genomic_DNA"/>
</dbReference>
<accession>A0AAE0B403</accession>
<comment type="caution">
    <text evidence="1">The sequence shown here is derived from an EMBL/GenBank/DDBJ whole genome shotgun (WGS) entry which is preliminary data.</text>
</comment>